<reference evidence="1 2" key="1">
    <citation type="journal article" date="2011" name="J. Bacteriol.">
        <title>Genome sequence of Halorhabdus tiamatea, the first archaeon isolated from a deep-sea anoxic brine lake.</title>
        <authorList>
            <person name="Antunes A."/>
            <person name="Alam I."/>
            <person name="Bajic V.B."/>
            <person name="Stingl U."/>
        </authorList>
    </citation>
    <scope>NUCLEOTIDE SEQUENCE [LARGE SCALE GENOMIC DNA]</scope>
    <source>
        <strain evidence="1 2">SARL4B</strain>
    </source>
</reference>
<comment type="caution">
    <text evidence="1">The sequence shown here is derived from an EMBL/GenBank/DDBJ whole genome shotgun (WGS) entry which is preliminary data.</text>
</comment>
<organism evidence="1 2">
    <name type="scientific">Halorhabdus tiamatea SARL4B</name>
    <dbReference type="NCBI Taxonomy" id="1033806"/>
    <lineage>
        <taxon>Archaea</taxon>
        <taxon>Methanobacteriati</taxon>
        <taxon>Methanobacteriota</taxon>
        <taxon>Stenosarchaea group</taxon>
        <taxon>Halobacteria</taxon>
        <taxon>Halobacteriales</taxon>
        <taxon>Haloarculaceae</taxon>
        <taxon>Halorhabdus</taxon>
    </lineage>
</organism>
<gene>
    <name evidence="1" type="ORF">HLRTI_000418</name>
</gene>
<reference evidence="1 2" key="2">
    <citation type="journal article" date="2013" name="PLoS ONE">
        <title>INDIGO - INtegrated Data Warehouse of MIcrobial GenOmes with Examples from the Red Sea Extremophiles.</title>
        <authorList>
            <person name="Alam I."/>
            <person name="Antunes A."/>
            <person name="Kamau A.A."/>
            <person name="Ba Alawi W."/>
            <person name="Kalkatawi M."/>
            <person name="Stingl U."/>
            <person name="Bajic V.B."/>
        </authorList>
    </citation>
    <scope>NUCLEOTIDE SEQUENCE [LARGE SCALE GENOMIC DNA]</scope>
    <source>
        <strain evidence="1 2">SARL4B</strain>
    </source>
</reference>
<dbReference type="AlphaFoldDB" id="F7PLU9"/>
<proteinExistence type="predicted"/>
<dbReference type="Proteomes" id="UP000003861">
    <property type="component" value="Unassembled WGS sequence"/>
</dbReference>
<evidence type="ECO:0000313" key="2">
    <source>
        <dbReference type="Proteomes" id="UP000003861"/>
    </source>
</evidence>
<accession>F7PLU9</accession>
<evidence type="ECO:0000313" key="1">
    <source>
        <dbReference type="EMBL" id="ERJ07376.1"/>
    </source>
</evidence>
<sequence>MQHIKEMGTVEFWYDYPTAALVSGLEWAILEEIRDRQEAV</sequence>
<name>F7PLU9_9EURY</name>
<dbReference type="EMBL" id="AFNT02000003">
    <property type="protein sequence ID" value="ERJ07376.1"/>
    <property type="molecule type" value="Genomic_DNA"/>
</dbReference>
<protein>
    <submittedName>
        <fullName evidence="1">Uncharacterized protein</fullName>
    </submittedName>
</protein>